<organism evidence="9">
    <name type="scientific">Vanderwaltozyma polyspora (strain ATCC 22028 / DSM 70294 / BCRC 21397 / CBS 2163 / NBRC 10782 / NRRL Y-8283 / UCD 57-17)</name>
    <name type="common">Kluyveromyces polysporus</name>
    <dbReference type="NCBI Taxonomy" id="436907"/>
    <lineage>
        <taxon>Eukaryota</taxon>
        <taxon>Fungi</taxon>
        <taxon>Dikarya</taxon>
        <taxon>Ascomycota</taxon>
        <taxon>Saccharomycotina</taxon>
        <taxon>Saccharomycetes</taxon>
        <taxon>Saccharomycetales</taxon>
        <taxon>Saccharomycetaceae</taxon>
        <taxon>Vanderwaltozyma</taxon>
    </lineage>
</organism>
<dbReference type="FunCoup" id="A7TM93">
    <property type="interactions" value="30"/>
</dbReference>
<keyword evidence="3 6" id="KW-0274">FAD</keyword>
<dbReference type="InterPro" id="IPR039799">
    <property type="entry name" value="ALR/ERV"/>
</dbReference>
<dbReference type="AlphaFoldDB" id="A7TM93"/>
<proteinExistence type="predicted"/>
<dbReference type="GO" id="GO:0060904">
    <property type="term" value="P:regulation of protein folding in endoplasmic reticulum"/>
    <property type="evidence" value="ECO:0007669"/>
    <property type="project" value="EnsemblFungi"/>
</dbReference>
<keyword evidence="4 6" id="KW-0560">Oxidoreductase</keyword>
<reference evidence="8 9" key="1">
    <citation type="journal article" date="2007" name="Proc. Natl. Acad. Sci. U.S.A.">
        <title>Independent sorting-out of thousands of duplicated gene pairs in two yeast species descended from a whole-genome duplication.</title>
        <authorList>
            <person name="Scannell D.R."/>
            <person name="Frank A.C."/>
            <person name="Conant G.C."/>
            <person name="Byrne K.P."/>
            <person name="Woolfit M."/>
            <person name="Wolfe K.H."/>
        </authorList>
    </citation>
    <scope>NUCLEOTIDE SEQUENCE [LARGE SCALE GENOMIC DNA]</scope>
    <source>
        <strain evidence="9">ATCC 22028 / DSM 70294 / BCRC 21397 / CBS 2163 / NBRC 10782 / NRRL Y-8283 / UCD 57-17</strain>
    </source>
</reference>
<accession>A7TM93</accession>
<evidence type="ECO:0000259" key="7">
    <source>
        <dbReference type="PROSITE" id="PS51324"/>
    </source>
</evidence>
<sequence length="219" mass="24822">MKLKISRRVAILLRIVIILLLISIWIFFSSPELSYVKNVDPAVVVTSNENEKLGEDVGKQVVVTEETGPEVIGNQGKKISEDKKIDGIIMPSMPDQESKEALGRASWKYFHTLLARFPDEPSEDERSKLSMFINLYAELYPCGECSKHFQKMIKKYPVQTSSRTSAALWGCHIHNLVNKHLEKPDYDCSTILEDYDCGCGDDNIKLNKVSINKEEKQLG</sequence>
<name>A7TM93_VANPO</name>
<dbReference type="PROSITE" id="PS51324">
    <property type="entry name" value="ERV_ALR"/>
    <property type="match status" value="1"/>
</dbReference>
<evidence type="ECO:0000313" key="8">
    <source>
        <dbReference type="EMBL" id="EDO16587.1"/>
    </source>
</evidence>
<dbReference type="GO" id="GO:0050660">
    <property type="term" value="F:flavin adenine dinucleotide binding"/>
    <property type="evidence" value="ECO:0007669"/>
    <property type="project" value="TreeGrafter"/>
</dbReference>
<feature type="transmembrane region" description="Helical" evidence="6">
    <location>
        <begin position="9"/>
        <end position="28"/>
    </location>
</feature>
<evidence type="ECO:0000256" key="2">
    <source>
        <dbReference type="ARBA" id="ARBA00022630"/>
    </source>
</evidence>
<dbReference type="GO" id="GO:0016971">
    <property type="term" value="F:flavin-dependent sulfhydryl oxidase activity"/>
    <property type="evidence" value="ECO:0007669"/>
    <property type="project" value="EnsemblFungi"/>
</dbReference>
<keyword evidence="6" id="KW-0812">Transmembrane</keyword>
<dbReference type="GO" id="GO:0005739">
    <property type="term" value="C:mitochondrion"/>
    <property type="evidence" value="ECO:0007669"/>
    <property type="project" value="TreeGrafter"/>
</dbReference>
<dbReference type="PANTHER" id="PTHR12645">
    <property type="entry name" value="ALR/ERV"/>
    <property type="match status" value="1"/>
</dbReference>
<dbReference type="HOGENOM" id="CLU_070631_2_2_1"/>
<dbReference type="Pfam" id="PF04777">
    <property type="entry name" value="Evr1_Alr"/>
    <property type="match status" value="1"/>
</dbReference>
<dbReference type="InParanoid" id="A7TM93"/>
<dbReference type="Proteomes" id="UP000000267">
    <property type="component" value="Unassembled WGS sequence"/>
</dbReference>
<feature type="domain" description="ERV/ALR sulfhydryl oxidase" evidence="7">
    <location>
        <begin position="92"/>
        <end position="195"/>
    </location>
</feature>
<comment type="cofactor">
    <cofactor evidence="1 6">
        <name>FAD</name>
        <dbReference type="ChEBI" id="CHEBI:57692"/>
    </cofactor>
</comment>
<evidence type="ECO:0000313" key="9">
    <source>
        <dbReference type="Proteomes" id="UP000000267"/>
    </source>
</evidence>
<dbReference type="eggNOG" id="KOG3355">
    <property type="taxonomic scope" value="Eukaryota"/>
</dbReference>
<evidence type="ECO:0000256" key="6">
    <source>
        <dbReference type="RuleBase" id="RU371123"/>
    </source>
</evidence>
<evidence type="ECO:0000256" key="4">
    <source>
        <dbReference type="ARBA" id="ARBA00023002"/>
    </source>
</evidence>
<keyword evidence="5" id="KW-1015">Disulfide bond</keyword>
<dbReference type="InterPro" id="IPR017905">
    <property type="entry name" value="ERV/ALR_sulphydryl_oxidase"/>
</dbReference>
<dbReference type="EC" id="1.8.3.2" evidence="6"/>
<dbReference type="InterPro" id="IPR036774">
    <property type="entry name" value="ERV/ALR_sulphydryl_oxid_sf"/>
</dbReference>
<dbReference type="KEGG" id="vpo:Kpol_520p8"/>
<dbReference type="PhylomeDB" id="A7TM93"/>
<keyword evidence="9" id="KW-1185">Reference proteome</keyword>
<protein>
    <recommendedName>
        <fullName evidence="6">Sulfhydryl oxidase</fullName>
        <ecNumber evidence="6">1.8.3.2</ecNumber>
    </recommendedName>
</protein>
<keyword evidence="6" id="KW-1133">Transmembrane helix</keyword>
<dbReference type="SUPFAM" id="SSF69000">
    <property type="entry name" value="FAD-dependent thiol oxidase"/>
    <property type="match status" value="1"/>
</dbReference>
<dbReference type="GO" id="GO:0005789">
    <property type="term" value="C:endoplasmic reticulum membrane"/>
    <property type="evidence" value="ECO:0007669"/>
    <property type="project" value="EnsemblFungi"/>
</dbReference>
<dbReference type="PANTHER" id="PTHR12645:SF1">
    <property type="entry name" value="FAD-LINKED SULFHYDRYL OXIDASE ERV2"/>
    <property type="match status" value="1"/>
</dbReference>
<evidence type="ECO:0000256" key="3">
    <source>
        <dbReference type="ARBA" id="ARBA00022827"/>
    </source>
</evidence>
<keyword evidence="2 6" id="KW-0285">Flavoprotein</keyword>
<dbReference type="FunFam" id="1.20.120.310:FF:000002">
    <property type="entry name" value="Sulfhydryl oxidase"/>
    <property type="match status" value="1"/>
</dbReference>
<gene>
    <name evidence="8" type="ORF">Kpol_520p8</name>
</gene>
<dbReference type="RefSeq" id="XP_001644445.1">
    <property type="nucleotide sequence ID" value="XM_001644395.1"/>
</dbReference>
<keyword evidence="6" id="KW-0472">Membrane</keyword>
<evidence type="ECO:0000256" key="1">
    <source>
        <dbReference type="ARBA" id="ARBA00001974"/>
    </source>
</evidence>
<dbReference type="Gene3D" id="1.20.120.310">
    <property type="entry name" value="ERV/ALR sulfhydryl oxidase domain"/>
    <property type="match status" value="1"/>
</dbReference>
<dbReference type="EMBL" id="DS480421">
    <property type="protein sequence ID" value="EDO16587.1"/>
    <property type="molecule type" value="Genomic_DNA"/>
</dbReference>
<dbReference type="GeneID" id="5544748"/>
<dbReference type="STRING" id="436907.A7TM93"/>
<dbReference type="OrthoDB" id="59470at2759"/>
<evidence type="ECO:0000256" key="5">
    <source>
        <dbReference type="ARBA" id="ARBA00023157"/>
    </source>
</evidence>
<comment type="catalytic activity">
    <reaction evidence="6">
        <text>2 R'C(R)SH + O2 = R'C(R)S-S(R)CR' + H2O2</text>
        <dbReference type="Rhea" id="RHEA:17357"/>
        <dbReference type="ChEBI" id="CHEBI:15379"/>
        <dbReference type="ChEBI" id="CHEBI:16240"/>
        <dbReference type="ChEBI" id="CHEBI:16520"/>
        <dbReference type="ChEBI" id="CHEBI:17412"/>
        <dbReference type="EC" id="1.8.3.2"/>
    </reaction>
</comment>